<protein>
    <submittedName>
        <fullName evidence="3">RlmJ protein</fullName>
    </submittedName>
</protein>
<dbReference type="Proteomes" id="UP000601435">
    <property type="component" value="Unassembled WGS sequence"/>
</dbReference>
<evidence type="ECO:0000313" key="3">
    <source>
        <dbReference type="EMBL" id="CAE7929621.1"/>
    </source>
</evidence>
<evidence type="ECO:0000313" key="4">
    <source>
        <dbReference type="Proteomes" id="UP000601435"/>
    </source>
</evidence>
<gene>
    <name evidence="3" type="primary">rlmJ</name>
    <name evidence="3" type="ORF">SNEC2469_LOCUS32291</name>
</gene>
<evidence type="ECO:0000256" key="1">
    <source>
        <dbReference type="SAM" id="MobiDB-lite"/>
    </source>
</evidence>
<feature type="chain" id="PRO_5032476535" evidence="2">
    <location>
        <begin position="25"/>
        <end position="534"/>
    </location>
</feature>
<organism evidence="3 4">
    <name type="scientific">Symbiodinium necroappetens</name>
    <dbReference type="NCBI Taxonomy" id="1628268"/>
    <lineage>
        <taxon>Eukaryota</taxon>
        <taxon>Sar</taxon>
        <taxon>Alveolata</taxon>
        <taxon>Dinophyceae</taxon>
        <taxon>Suessiales</taxon>
        <taxon>Symbiodiniaceae</taxon>
        <taxon>Symbiodinium</taxon>
    </lineage>
</organism>
<reference evidence="3" key="1">
    <citation type="submission" date="2021-02" db="EMBL/GenBank/DDBJ databases">
        <authorList>
            <person name="Dougan E. K."/>
            <person name="Rhodes N."/>
            <person name="Thang M."/>
            <person name="Chan C."/>
        </authorList>
    </citation>
    <scope>NUCLEOTIDE SEQUENCE</scope>
</reference>
<evidence type="ECO:0000256" key="2">
    <source>
        <dbReference type="SAM" id="SignalP"/>
    </source>
</evidence>
<dbReference type="AlphaFoldDB" id="A0A813BVV3"/>
<feature type="region of interest" description="Disordered" evidence="1">
    <location>
        <begin position="503"/>
        <end position="534"/>
    </location>
</feature>
<keyword evidence="4" id="KW-1185">Reference proteome</keyword>
<feature type="signal peptide" evidence="2">
    <location>
        <begin position="1"/>
        <end position="24"/>
    </location>
</feature>
<dbReference type="EMBL" id="CAJNJA010081252">
    <property type="protein sequence ID" value="CAE7929621.1"/>
    <property type="molecule type" value="Genomic_DNA"/>
</dbReference>
<proteinExistence type="predicted"/>
<feature type="compositionally biased region" description="Basic and acidic residues" evidence="1">
    <location>
        <begin position="503"/>
        <end position="512"/>
    </location>
</feature>
<keyword evidence="2" id="KW-0732">Signal</keyword>
<feature type="compositionally biased region" description="Basic and acidic residues" evidence="1">
    <location>
        <begin position="519"/>
        <end position="534"/>
    </location>
</feature>
<sequence>MKVGRQKQRCLVGAVATCLLATLARHRCPAARSFLPGVALSARCPKHRTSLVACHAVGSGNATDLPGSEAATLAWLEERALTKEAVEIGTMLFLAPESKRLETAEVALEMAKDMVASACEGTELQKASADAIFLAMYTCAAKAGVDIGIDAWPATFLSKASVPGLKAEDAVTAALAGIHHSVVSWDESRRVVQAYVSATWGEEKSLSDEDNVAFDGVMISTSPQHASIQYCLGVLWGYAVRGLVKRLALDRTMDTVPEALATQKQQLERALAIGDPDPSPTNSSPPGRGRSSFLQYASDFFSHSDWAALCQPVSGAVHVIEAELQEAMHAMAILASLESQDFEEDFEVVSGSNEDFENDFRIDAVLLDQAEWKGFQYRAIVYGCLLADAEGILDTHVGPLPRSQRSWVKTLVQTNALSDVRPDQSRRMAAGILAPIQRVAKVLRERVLTTKLREARRSLTELLETSAASAAAASIAAAAAAAGDQVLCVLAQYGCRDARVALRGSRSPEKRPTLSSIAPERHVQRGPDRAERIA</sequence>
<accession>A0A813BVV3</accession>
<name>A0A813BVV3_9DINO</name>
<comment type="caution">
    <text evidence="3">The sequence shown here is derived from an EMBL/GenBank/DDBJ whole genome shotgun (WGS) entry which is preliminary data.</text>
</comment>
<dbReference type="OrthoDB" id="446670at2759"/>